<dbReference type="InterPro" id="IPR024030">
    <property type="entry name" value="AIR_synthase-rel_sll0787"/>
</dbReference>
<evidence type="ECO:0008006" key="7">
    <source>
        <dbReference type="Google" id="ProtNLM"/>
    </source>
</evidence>
<dbReference type="PANTHER" id="PTHR30270:SF0">
    <property type="entry name" value="THIAMINE-MONOPHOSPHATE KINASE"/>
    <property type="match status" value="1"/>
</dbReference>
<dbReference type="RefSeq" id="WP_088699614.1">
    <property type="nucleotide sequence ID" value="NZ_JPUA01000022.1"/>
</dbReference>
<evidence type="ECO:0000259" key="3">
    <source>
        <dbReference type="Pfam" id="PF00586"/>
    </source>
</evidence>
<evidence type="ECO:0000313" key="5">
    <source>
        <dbReference type="EMBL" id="OWV30273.1"/>
    </source>
</evidence>
<dbReference type="Pfam" id="PF02769">
    <property type="entry name" value="AIRS_C"/>
    <property type="match status" value="1"/>
</dbReference>
<keyword evidence="6" id="KW-1185">Reference proteome</keyword>
<evidence type="ECO:0000256" key="2">
    <source>
        <dbReference type="SAM" id="MobiDB-lite"/>
    </source>
</evidence>
<proteinExistence type="predicted"/>
<name>A0A246S1I4_9GAMM</name>
<dbReference type="CDD" id="cd02192">
    <property type="entry name" value="PurM-like3"/>
    <property type="match status" value="1"/>
</dbReference>
<reference evidence="5 6" key="1">
    <citation type="submission" date="2014-08" db="EMBL/GenBank/DDBJ databases">
        <title>Draft genome sequence of a novel L-asparaginase producing marine bacterium, Halomonas campaniensis.</title>
        <authorList>
            <person name="Sundarakrishnan B."/>
            <person name="Moushumi Priya A."/>
            <person name="Raman G."/>
            <person name="Sakthivel N."/>
            <person name="Park S."/>
            <person name="Jayachandran S."/>
        </authorList>
    </citation>
    <scope>NUCLEOTIDE SEQUENCE [LARGE SCALE GENOMIC DNA]</scope>
    <source>
        <strain evidence="5 6">SK03</strain>
    </source>
</reference>
<dbReference type="InterPro" id="IPR036676">
    <property type="entry name" value="PurM-like_C_sf"/>
</dbReference>
<dbReference type="SUPFAM" id="SSF55326">
    <property type="entry name" value="PurM N-terminal domain-like"/>
    <property type="match status" value="1"/>
</dbReference>
<dbReference type="Gene3D" id="3.90.650.10">
    <property type="entry name" value="PurM-like C-terminal domain"/>
    <property type="match status" value="1"/>
</dbReference>
<dbReference type="GO" id="GO:0009030">
    <property type="term" value="F:thiamine-phosphate kinase activity"/>
    <property type="evidence" value="ECO:0007669"/>
    <property type="project" value="InterPro"/>
</dbReference>
<dbReference type="Pfam" id="PF00586">
    <property type="entry name" value="AIRS"/>
    <property type="match status" value="1"/>
</dbReference>
<evidence type="ECO:0000313" key="6">
    <source>
        <dbReference type="Proteomes" id="UP000197334"/>
    </source>
</evidence>
<gene>
    <name evidence="5" type="ORF">JI62_07720</name>
</gene>
<dbReference type="GO" id="GO:0009228">
    <property type="term" value="P:thiamine biosynthetic process"/>
    <property type="evidence" value="ECO:0007669"/>
    <property type="project" value="UniProtKB-KW"/>
</dbReference>
<feature type="domain" description="PurM-like C-terminal" evidence="4">
    <location>
        <begin position="199"/>
        <end position="297"/>
    </location>
</feature>
<feature type="region of interest" description="Disordered" evidence="2">
    <location>
        <begin position="314"/>
        <end position="333"/>
    </location>
</feature>
<dbReference type="PIRSF" id="PIRSF036540">
    <property type="entry name" value="UCP036540_AIR"/>
    <property type="match status" value="1"/>
</dbReference>
<comment type="caution">
    <text evidence="5">The sequence shown here is derived from an EMBL/GenBank/DDBJ whole genome shotgun (WGS) entry which is preliminary data.</text>
</comment>
<feature type="domain" description="PurM-like N-terminal" evidence="3">
    <location>
        <begin position="46"/>
        <end position="151"/>
    </location>
</feature>
<dbReference type="SUPFAM" id="SSF56042">
    <property type="entry name" value="PurM C-terminal domain-like"/>
    <property type="match status" value="1"/>
</dbReference>
<dbReference type="AlphaFoldDB" id="A0A246S1I4"/>
<dbReference type="NCBIfam" id="TIGR04049">
    <property type="entry name" value="AIR_rel_sll0787"/>
    <property type="match status" value="1"/>
</dbReference>
<dbReference type="InterPro" id="IPR010918">
    <property type="entry name" value="PurM-like_C_dom"/>
</dbReference>
<sequence>MSQKQRLDLAELLQKVHDYSGLAHKADIARIAPSLTALPDGWHPNGDDTAAIPCSEGYTLLAMEGLLTAFVAVDPWFAGWCSVMVNVSDIAAMGGRPQAIVNALWSHDPESAELIVKGMREAADTFRIPIVGGHTNLRSNQPQLAVGILGRAQCLLSSFGARPGQLLVAAIDLRGAYQAPYLNWNAATTAPAERLRGDIELLPCIAEAGLAIAAKDISQAGLLGTTLMLMESANVGVNIKLDAIPKPEKVTWQDWLCTFPSYGYLLTTDHEHLPMLLERFHARGIAAAQIGEIASSPQLWVATNDDRQLFHDLSTTPLTGLSRPQMPTPQQEL</sequence>
<dbReference type="OrthoDB" id="9767928at2"/>
<dbReference type="InterPro" id="IPR036921">
    <property type="entry name" value="PurM-like_N_sf"/>
</dbReference>
<dbReference type="EMBL" id="JPUA01000022">
    <property type="protein sequence ID" value="OWV30273.1"/>
    <property type="molecule type" value="Genomic_DNA"/>
</dbReference>
<dbReference type="InterPro" id="IPR006283">
    <property type="entry name" value="ThiL-like"/>
</dbReference>
<dbReference type="InterPro" id="IPR011413">
    <property type="entry name" value="UCP036540_AIR"/>
</dbReference>
<organism evidence="5 6">
    <name type="scientific">Halomonas campaniensis</name>
    <dbReference type="NCBI Taxonomy" id="213554"/>
    <lineage>
        <taxon>Bacteria</taxon>
        <taxon>Pseudomonadati</taxon>
        <taxon>Pseudomonadota</taxon>
        <taxon>Gammaproteobacteria</taxon>
        <taxon>Oceanospirillales</taxon>
        <taxon>Halomonadaceae</taxon>
        <taxon>Halomonas</taxon>
    </lineage>
</organism>
<evidence type="ECO:0000256" key="1">
    <source>
        <dbReference type="ARBA" id="ARBA00022977"/>
    </source>
</evidence>
<protein>
    <recommendedName>
        <fullName evidence="7">Sll0787 family AIR synthase-like protein</fullName>
    </recommendedName>
</protein>
<dbReference type="Gene3D" id="3.30.1330.10">
    <property type="entry name" value="PurM-like, N-terminal domain"/>
    <property type="match status" value="1"/>
</dbReference>
<evidence type="ECO:0000259" key="4">
    <source>
        <dbReference type="Pfam" id="PF02769"/>
    </source>
</evidence>
<dbReference type="PANTHER" id="PTHR30270">
    <property type="entry name" value="THIAMINE-MONOPHOSPHATE KINASE"/>
    <property type="match status" value="1"/>
</dbReference>
<accession>A0A246S1I4</accession>
<keyword evidence="1" id="KW-0784">Thiamine biosynthesis</keyword>
<dbReference type="InterPro" id="IPR016188">
    <property type="entry name" value="PurM-like_N"/>
</dbReference>
<dbReference type="Proteomes" id="UP000197334">
    <property type="component" value="Unassembled WGS sequence"/>
</dbReference>